<dbReference type="Pfam" id="PF13302">
    <property type="entry name" value="Acetyltransf_3"/>
    <property type="match status" value="1"/>
</dbReference>
<dbReference type="eggNOG" id="COG1670">
    <property type="taxonomic scope" value="Bacteria"/>
</dbReference>
<dbReference type="HOGENOM" id="CLU_013985_3_1_11"/>
<dbReference type="PROSITE" id="PS51186">
    <property type="entry name" value="GNAT"/>
    <property type="match status" value="1"/>
</dbReference>
<organism evidence="2 3">
    <name type="scientific">Kitasatospora cheerisanensis KCTC 2395</name>
    <dbReference type="NCBI Taxonomy" id="1348663"/>
    <lineage>
        <taxon>Bacteria</taxon>
        <taxon>Bacillati</taxon>
        <taxon>Actinomycetota</taxon>
        <taxon>Actinomycetes</taxon>
        <taxon>Kitasatosporales</taxon>
        <taxon>Streptomycetaceae</taxon>
        <taxon>Kitasatospora</taxon>
    </lineage>
</organism>
<dbReference type="InterPro" id="IPR016181">
    <property type="entry name" value="Acyl_CoA_acyltransferase"/>
</dbReference>
<dbReference type="PANTHER" id="PTHR43792">
    <property type="entry name" value="GNAT FAMILY, PUTATIVE (AFU_ORTHOLOGUE AFUA_3G00765)-RELATED-RELATED"/>
    <property type="match status" value="1"/>
</dbReference>
<dbReference type="EMBL" id="JNBY01000068">
    <property type="protein sequence ID" value="KDN86537.1"/>
    <property type="molecule type" value="Genomic_DNA"/>
</dbReference>
<dbReference type="RefSeq" id="WP_035860553.1">
    <property type="nucleotide sequence ID" value="NZ_KK853997.1"/>
</dbReference>
<protein>
    <submittedName>
        <fullName evidence="2">GNAT family acetyltransferase</fullName>
    </submittedName>
</protein>
<dbReference type="Proteomes" id="UP000027178">
    <property type="component" value="Unassembled WGS sequence"/>
</dbReference>
<dbReference type="InterPro" id="IPR051531">
    <property type="entry name" value="N-acetyltransferase"/>
</dbReference>
<keyword evidence="3" id="KW-1185">Reference proteome</keyword>
<evidence type="ECO:0000313" key="2">
    <source>
        <dbReference type="EMBL" id="KDN86537.1"/>
    </source>
</evidence>
<evidence type="ECO:0000259" key="1">
    <source>
        <dbReference type="PROSITE" id="PS51186"/>
    </source>
</evidence>
<dbReference type="Gene3D" id="3.40.630.30">
    <property type="match status" value="1"/>
</dbReference>
<accession>A0A066YZ60</accession>
<dbReference type="PATRIC" id="fig|1348663.4.peg.1571"/>
<comment type="caution">
    <text evidence="2">The sequence shown here is derived from an EMBL/GenBank/DDBJ whole genome shotgun (WGS) entry which is preliminary data.</text>
</comment>
<dbReference type="OrthoDB" id="3533156at2"/>
<dbReference type="AlphaFoldDB" id="A0A066YZ60"/>
<sequence>MDVRLRTDRLTLRRLSSADLPAVTELCGSPEVMRYLDDGRPMTPTRVAEEVLPALLGEYDRLPEGLGCWALATDGADFLGWAALRPAHSVGLETGPTAGLEVGYRLLPAAWGRGYATEAALALVRAAFAELRADRVVATTMAVNSGSRRVLERAGLRHVRTFFEDWPDPIPGSEHGDVVYELTRSEWSAGRAN</sequence>
<feature type="domain" description="N-acetyltransferase" evidence="1">
    <location>
        <begin position="10"/>
        <end position="185"/>
    </location>
</feature>
<proteinExistence type="predicted"/>
<dbReference type="SUPFAM" id="SSF55729">
    <property type="entry name" value="Acyl-CoA N-acyltransferases (Nat)"/>
    <property type="match status" value="1"/>
</dbReference>
<reference evidence="2 3" key="1">
    <citation type="submission" date="2014-05" db="EMBL/GenBank/DDBJ databases">
        <title>Draft Genome Sequence of Kitasatospora cheerisanensis KCTC 2395.</title>
        <authorList>
            <person name="Nam D.H."/>
        </authorList>
    </citation>
    <scope>NUCLEOTIDE SEQUENCE [LARGE SCALE GENOMIC DNA]</scope>
    <source>
        <strain evidence="2 3">KCTC 2395</strain>
    </source>
</reference>
<dbReference type="PANTHER" id="PTHR43792:SF1">
    <property type="entry name" value="N-ACETYLTRANSFERASE DOMAIN-CONTAINING PROTEIN"/>
    <property type="match status" value="1"/>
</dbReference>
<evidence type="ECO:0000313" key="3">
    <source>
        <dbReference type="Proteomes" id="UP000027178"/>
    </source>
</evidence>
<keyword evidence="2" id="KW-0808">Transferase</keyword>
<gene>
    <name evidence="2" type="ORF">KCH_16330</name>
</gene>
<dbReference type="InterPro" id="IPR000182">
    <property type="entry name" value="GNAT_dom"/>
</dbReference>
<dbReference type="GO" id="GO:0016747">
    <property type="term" value="F:acyltransferase activity, transferring groups other than amino-acyl groups"/>
    <property type="evidence" value="ECO:0007669"/>
    <property type="project" value="InterPro"/>
</dbReference>
<name>A0A066YZ60_9ACTN</name>